<evidence type="ECO:0000256" key="2">
    <source>
        <dbReference type="ARBA" id="ARBA00022801"/>
    </source>
</evidence>
<comment type="caution">
    <text evidence="6">The sequence shown here is derived from an EMBL/GenBank/DDBJ whole genome shotgun (WGS) entry which is preliminary data.</text>
</comment>
<dbReference type="Proteomes" id="UP001061958">
    <property type="component" value="Unassembled WGS sequence"/>
</dbReference>
<proteinExistence type="inferred from homology"/>
<sequence>MTFVFQLLLAFVAGYFLGERGKKKKCPKYSWVPPTLNHLSEFPTTSSGVGAVKTCKENCKLVLCVRSDLKMGKGKIAAQCGHATLGAYQDTLRTNPGYLWKWEADGQPKIALQVSSIQEMKSLEKKAASLGIVAHTVIDAGKTQVAPGSVTVLSLGPAPVSLIDKVTGHLKLL</sequence>
<dbReference type="NCBIfam" id="TIGR00283">
    <property type="entry name" value="arch_pth2"/>
    <property type="match status" value="1"/>
</dbReference>
<dbReference type="AlphaFoldDB" id="A0A9C7Q402"/>
<gene>
    <name evidence="6" type="ORF">GpartN1_g7226.t1</name>
</gene>
<protein>
    <recommendedName>
        <fullName evidence="1">peptidyl-tRNA hydrolase</fullName>
        <ecNumber evidence="1">3.1.1.29</ecNumber>
    </recommendedName>
</protein>
<dbReference type="PANTHER" id="PTHR12649:SF11">
    <property type="entry name" value="PEPTIDYL-TRNA HYDROLASE 2, MITOCHONDRIAL"/>
    <property type="match status" value="1"/>
</dbReference>
<dbReference type="GO" id="GO:0005829">
    <property type="term" value="C:cytosol"/>
    <property type="evidence" value="ECO:0007669"/>
    <property type="project" value="TreeGrafter"/>
</dbReference>
<evidence type="ECO:0000313" key="6">
    <source>
        <dbReference type="EMBL" id="GJQ15435.1"/>
    </source>
</evidence>
<dbReference type="EMBL" id="BQMJ01000069">
    <property type="protein sequence ID" value="GJQ15435.1"/>
    <property type="molecule type" value="Genomic_DNA"/>
</dbReference>
<evidence type="ECO:0000256" key="1">
    <source>
        <dbReference type="ARBA" id="ARBA00013260"/>
    </source>
</evidence>
<evidence type="ECO:0000256" key="5">
    <source>
        <dbReference type="SAM" id="SignalP"/>
    </source>
</evidence>
<feature type="signal peptide" evidence="5">
    <location>
        <begin position="1"/>
        <end position="18"/>
    </location>
</feature>
<dbReference type="Gene3D" id="3.40.1490.10">
    <property type="entry name" value="Bit1"/>
    <property type="match status" value="1"/>
</dbReference>
<organism evidence="6 7">
    <name type="scientific">Galdieria partita</name>
    <dbReference type="NCBI Taxonomy" id="83374"/>
    <lineage>
        <taxon>Eukaryota</taxon>
        <taxon>Rhodophyta</taxon>
        <taxon>Bangiophyceae</taxon>
        <taxon>Galdieriales</taxon>
        <taxon>Galdieriaceae</taxon>
        <taxon>Galdieria</taxon>
    </lineage>
</organism>
<dbReference type="GO" id="GO:0004045">
    <property type="term" value="F:peptidyl-tRNA hydrolase activity"/>
    <property type="evidence" value="ECO:0007669"/>
    <property type="project" value="UniProtKB-EC"/>
</dbReference>
<comment type="catalytic activity">
    <reaction evidence="4">
        <text>an N-acyl-L-alpha-aminoacyl-tRNA + H2O = an N-acyl-L-amino acid + a tRNA + H(+)</text>
        <dbReference type="Rhea" id="RHEA:54448"/>
        <dbReference type="Rhea" id="RHEA-COMP:10123"/>
        <dbReference type="Rhea" id="RHEA-COMP:13883"/>
        <dbReference type="ChEBI" id="CHEBI:15377"/>
        <dbReference type="ChEBI" id="CHEBI:15378"/>
        <dbReference type="ChEBI" id="CHEBI:59874"/>
        <dbReference type="ChEBI" id="CHEBI:78442"/>
        <dbReference type="ChEBI" id="CHEBI:138191"/>
        <dbReference type="EC" id="3.1.1.29"/>
    </reaction>
</comment>
<evidence type="ECO:0000313" key="7">
    <source>
        <dbReference type="Proteomes" id="UP001061958"/>
    </source>
</evidence>
<dbReference type="EC" id="3.1.1.29" evidence="1"/>
<dbReference type="NCBIfam" id="NF003314">
    <property type="entry name" value="PRK04322.1"/>
    <property type="match status" value="1"/>
</dbReference>
<dbReference type="FunFam" id="3.40.1490.10:FF:000001">
    <property type="entry name" value="Peptidyl-tRNA hydrolase 2"/>
    <property type="match status" value="1"/>
</dbReference>
<dbReference type="OrthoDB" id="1733656at2759"/>
<keyword evidence="2" id="KW-0378">Hydrolase</keyword>
<keyword evidence="5" id="KW-0732">Signal</keyword>
<reference evidence="6" key="2">
    <citation type="submission" date="2022-01" db="EMBL/GenBank/DDBJ databases">
        <authorList>
            <person name="Hirooka S."/>
            <person name="Miyagishima S.Y."/>
        </authorList>
    </citation>
    <scope>NUCLEOTIDE SEQUENCE</scope>
    <source>
        <strain evidence="6">NBRC 102759</strain>
    </source>
</reference>
<dbReference type="SUPFAM" id="SSF102462">
    <property type="entry name" value="Peptidyl-tRNA hydrolase II"/>
    <property type="match status" value="1"/>
</dbReference>
<name>A0A9C7Q402_9RHOD</name>
<dbReference type="InterPro" id="IPR023476">
    <property type="entry name" value="Pep_tRNA_hydro_II_dom_sf"/>
</dbReference>
<comment type="similarity">
    <text evidence="3">Belongs to the PTH2 family.</text>
</comment>
<dbReference type="CDD" id="cd02430">
    <property type="entry name" value="PTH2"/>
    <property type="match status" value="1"/>
</dbReference>
<keyword evidence="7" id="KW-1185">Reference proteome</keyword>
<evidence type="ECO:0000256" key="3">
    <source>
        <dbReference type="ARBA" id="ARBA00038050"/>
    </source>
</evidence>
<accession>A0A9C7Q402</accession>
<reference evidence="6" key="1">
    <citation type="journal article" date="2022" name="Proc. Natl. Acad. Sci. U.S.A.">
        <title>Life cycle and functional genomics of the unicellular red alga Galdieria for elucidating algal and plant evolution and industrial use.</title>
        <authorList>
            <person name="Hirooka S."/>
            <person name="Itabashi T."/>
            <person name="Ichinose T.M."/>
            <person name="Onuma R."/>
            <person name="Fujiwara T."/>
            <person name="Yamashita S."/>
            <person name="Jong L.W."/>
            <person name="Tomita R."/>
            <person name="Iwane A.H."/>
            <person name="Miyagishima S.Y."/>
        </authorList>
    </citation>
    <scope>NUCLEOTIDE SEQUENCE</scope>
    <source>
        <strain evidence="6">NBRC 102759</strain>
    </source>
</reference>
<dbReference type="InterPro" id="IPR002833">
    <property type="entry name" value="PTH2"/>
</dbReference>
<feature type="chain" id="PRO_5038998484" description="peptidyl-tRNA hydrolase" evidence="5">
    <location>
        <begin position="19"/>
        <end position="173"/>
    </location>
</feature>
<dbReference type="Pfam" id="PF01981">
    <property type="entry name" value="PTH2"/>
    <property type="match status" value="1"/>
</dbReference>
<dbReference type="PANTHER" id="PTHR12649">
    <property type="entry name" value="PEPTIDYL-TRNA HYDROLASE 2"/>
    <property type="match status" value="1"/>
</dbReference>
<evidence type="ECO:0000256" key="4">
    <source>
        <dbReference type="ARBA" id="ARBA00048707"/>
    </source>
</evidence>